<dbReference type="KEGG" id="hae:halTADL_3447"/>
<accession>A0A2H4Q6Z9</accession>
<feature type="transmembrane region" description="Helical" evidence="6">
    <location>
        <begin position="116"/>
        <end position="137"/>
    </location>
</feature>
<dbReference type="STRING" id="1073996.SAMN05444271_14315"/>
<dbReference type="GO" id="GO:0008233">
    <property type="term" value="F:peptidase activity"/>
    <property type="evidence" value="ECO:0007669"/>
    <property type="project" value="UniProtKB-KW"/>
</dbReference>
<keyword evidence="4 6" id="KW-0472">Membrane</keyword>
<comment type="subcellular location">
    <subcellularLocation>
        <location evidence="1">Membrane</location>
        <topology evidence="1">Multi-pass membrane protein</topology>
    </subcellularLocation>
</comment>
<proteinExistence type="predicted"/>
<evidence type="ECO:0000256" key="3">
    <source>
        <dbReference type="ARBA" id="ARBA00022989"/>
    </source>
</evidence>
<evidence type="ECO:0000256" key="4">
    <source>
        <dbReference type="ARBA" id="ARBA00023136"/>
    </source>
</evidence>
<evidence type="ECO:0000256" key="2">
    <source>
        <dbReference type="ARBA" id="ARBA00022692"/>
    </source>
</evidence>
<dbReference type="AlphaFoldDB" id="A0A1H6XN28"/>
<dbReference type="GO" id="GO:0006508">
    <property type="term" value="P:proteolysis"/>
    <property type="evidence" value="ECO:0007669"/>
    <property type="project" value="UniProtKB-KW"/>
</dbReference>
<evidence type="ECO:0000256" key="1">
    <source>
        <dbReference type="ARBA" id="ARBA00004141"/>
    </source>
</evidence>
<dbReference type="InterPro" id="IPR035952">
    <property type="entry name" value="Rhomboid-like_sf"/>
</dbReference>
<keyword evidence="2 6" id="KW-0812">Transmembrane</keyword>
<organism evidence="7 8">
    <name type="scientific">Halohasta litchfieldiae</name>
    <dbReference type="NCBI Taxonomy" id="1073996"/>
    <lineage>
        <taxon>Archaea</taxon>
        <taxon>Methanobacteriati</taxon>
        <taxon>Methanobacteriota</taxon>
        <taxon>Stenosarchaea group</taxon>
        <taxon>Halobacteria</taxon>
        <taxon>Halobacteriales</taxon>
        <taxon>Haloferacaceae</taxon>
        <taxon>Halohasta</taxon>
    </lineage>
</organism>
<feature type="transmembrane region" description="Helical" evidence="6">
    <location>
        <begin position="239"/>
        <end position="262"/>
    </location>
</feature>
<keyword evidence="7" id="KW-0378">Hydrolase</keyword>
<evidence type="ECO:0000256" key="5">
    <source>
        <dbReference type="SAM" id="MobiDB-lite"/>
    </source>
</evidence>
<dbReference type="EMBL" id="FNYR01000043">
    <property type="protein sequence ID" value="SEJ30481.1"/>
    <property type="molecule type" value="Genomic_DNA"/>
</dbReference>
<sequence length="608" mass="64640">MTPVVGGSPLVVDSLGIAVAELPLQQLLLGAMILLSIGTLLLVSRSTARLTDPLTDRFIGGVPWGTLVVVSLLLAVYYGVQGGLDDPNDPVVLPFRAWSYFDPVGMLMAGFSHANFSHLTGNVIGTLAFGSVAEYWWGHYVDRRTETSWERLWTDPRVRAVLIFPVATILVGIGGTLVSIGPIIGFSTVVFAFAGFGLVRYPIQTVIASVGQGVLGRLFDALRMPQQVAAAEASYSTPWFANIAIQGHLVGLLLGVLLGLAVLRLRNESPPPALHVWTGLLLFAVSRALWAVYWFRGNETYVLYRALGLALVFALVAILTVSIVAPNRPLVPNWAVPDPKTVTESVGSTTGREVGLLLVLSVTAAVVGPAVPVNLTIADDAALPGEPIEIEGYEITYAENVPNGQLSVIPAAIGGETTQLNTSGVIVRNTDRHIWSTDTSTGELAAEGESTVRIGGIGWAETVRVDRTGWQAVGGQTAYQVALSHDNESRTVFASGSATAEPVVAGHRLSINATESTFLIAIEPVETTRNATDTNETQNATGESEPTNDSDTGNPIVLNVSNESTTVDSASIPAPNESVMVGQIRFVNRDDRLFAVHRGTVVRIAQKE</sequence>
<feature type="transmembrane region" description="Helical" evidence="6">
    <location>
        <begin position="274"/>
        <end position="295"/>
    </location>
</feature>
<keyword evidence="8" id="KW-1185">Reference proteome</keyword>
<dbReference type="Gene3D" id="1.20.1540.10">
    <property type="entry name" value="Rhomboid-like"/>
    <property type="match status" value="1"/>
</dbReference>
<feature type="compositionally biased region" description="Polar residues" evidence="5">
    <location>
        <begin position="527"/>
        <end position="558"/>
    </location>
</feature>
<name>A0A1H6XN28_9EURY</name>
<protein>
    <submittedName>
        <fullName evidence="7">Membrane associated serine protease, rhomboid family</fullName>
    </submittedName>
</protein>
<feature type="transmembrane region" description="Helical" evidence="6">
    <location>
        <begin position="58"/>
        <end position="80"/>
    </location>
</feature>
<dbReference type="RefSeq" id="WP_089673757.1">
    <property type="nucleotide sequence ID" value="NZ_CP024845.1"/>
</dbReference>
<feature type="transmembrane region" description="Helical" evidence="6">
    <location>
        <begin position="27"/>
        <end position="46"/>
    </location>
</feature>
<reference evidence="7 8" key="1">
    <citation type="submission" date="2016-10" db="EMBL/GenBank/DDBJ databases">
        <authorList>
            <person name="de Groot N.N."/>
        </authorList>
    </citation>
    <scope>NUCLEOTIDE SEQUENCE [LARGE SCALE GENOMIC DNA]</scope>
    <source>
        <strain evidence="7 8">DSM 22187</strain>
    </source>
</reference>
<dbReference type="GO" id="GO:0016020">
    <property type="term" value="C:membrane"/>
    <property type="evidence" value="ECO:0007669"/>
    <property type="project" value="UniProtKB-SubCell"/>
</dbReference>
<evidence type="ECO:0000313" key="7">
    <source>
        <dbReference type="EMBL" id="SEJ30481.1"/>
    </source>
</evidence>
<dbReference type="Proteomes" id="UP000198888">
    <property type="component" value="Unassembled WGS sequence"/>
</dbReference>
<feature type="transmembrane region" description="Helical" evidence="6">
    <location>
        <begin position="302"/>
        <end position="325"/>
    </location>
</feature>
<feature type="transmembrane region" description="Helical" evidence="6">
    <location>
        <begin position="183"/>
        <end position="203"/>
    </location>
</feature>
<evidence type="ECO:0000313" key="8">
    <source>
        <dbReference type="Proteomes" id="UP000198888"/>
    </source>
</evidence>
<evidence type="ECO:0000256" key="6">
    <source>
        <dbReference type="SAM" id="Phobius"/>
    </source>
</evidence>
<dbReference type="GeneID" id="35004216"/>
<accession>A0A1H6XN28</accession>
<feature type="transmembrane region" description="Helical" evidence="6">
    <location>
        <begin position="158"/>
        <end position="177"/>
    </location>
</feature>
<gene>
    <name evidence="7" type="ORF">SAMN05444271_14315</name>
</gene>
<dbReference type="SUPFAM" id="SSF144091">
    <property type="entry name" value="Rhomboid-like"/>
    <property type="match status" value="1"/>
</dbReference>
<dbReference type="OrthoDB" id="205691at2157"/>
<keyword evidence="7" id="KW-0645">Protease</keyword>
<feature type="region of interest" description="Disordered" evidence="5">
    <location>
        <begin position="525"/>
        <end position="558"/>
    </location>
</feature>
<keyword evidence="3 6" id="KW-1133">Transmembrane helix</keyword>